<dbReference type="InterPro" id="IPR003661">
    <property type="entry name" value="HisK_dim/P_dom"/>
</dbReference>
<dbReference type="Pfam" id="PF14417">
    <property type="entry name" value="MEDS"/>
    <property type="match status" value="1"/>
</dbReference>
<dbReference type="SMART" id="SM00387">
    <property type="entry name" value="HATPase_c"/>
    <property type="match status" value="1"/>
</dbReference>
<keyword evidence="9" id="KW-0175">Coiled coil</keyword>
<dbReference type="InterPro" id="IPR036890">
    <property type="entry name" value="HATPase_C_sf"/>
</dbReference>
<keyword evidence="3" id="KW-0597">Phosphoprotein</keyword>
<comment type="catalytic activity">
    <reaction evidence="1">
        <text>ATP + protein L-histidine = ADP + protein N-phospho-L-histidine.</text>
        <dbReference type="EC" id="2.7.13.3"/>
    </reaction>
</comment>
<gene>
    <name evidence="11" type="ORF">J7W16_12430</name>
</gene>
<dbReference type="Proteomes" id="UP000678228">
    <property type="component" value="Unassembled WGS sequence"/>
</dbReference>
<dbReference type="InterPro" id="IPR036097">
    <property type="entry name" value="HisK_dim/P_sf"/>
</dbReference>
<accession>A0A940X0F1</accession>
<keyword evidence="6" id="KW-0418">Kinase</keyword>
<dbReference type="Gene3D" id="1.10.287.130">
    <property type="match status" value="1"/>
</dbReference>
<evidence type="ECO:0000256" key="9">
    <source>
        <dbReference type="SAM" id="Coils"/>
    </source>
</evidence>
<dbReference type="SMART" id="SM00388">
    <property type="entry name" value="HisKA"/>
    <property type="match status" value="1"/>
</dbReference>
<sequence>MNKNQSTMSQLNRNYALDRTGAHILYMYSKLDPYIDNAIWFILKGLEEKASLLIIETEELLGRIREQLGKDGIEESDLTNVIFVSSEKFYLSHHYSTGETNHLNQLLKPFIDEGHSIRTWGHIPPTSQAPSMKEIITFECSCDQYILNNNIISVCCYNDLKTPAYLQNELMRVHTHFMTDDEYARSPLYNMKNLHTPINEKLEKLKQIEEENIELLNKNSHLTQENTRVKMTNELIKQKETKLRTIINELPIPVIIRRETKLLFTNDLALEIIVQNEAELQSLFEMSEHRTKQEYQFTLYGKKRYFIMNSISVLFENERALLHSFIDITQEKANEQLIVRSEKMNIAGELAASIAHELRNPLTAIKGFFSMLRADSDKSKEMYYNIIENELSRVEQISSELLTLAKPHSENRKRYNLVTLVEEVRLLLTSEANMKCIEIITKSEKERIDILCEDTKIKQVFINLIKNGIDAMEDNGRIVIEITQLEQTIQARVIDQGQGIPEELLTKMGEPFYTTKEKGTGLGLMICYQIIEKHNGTIHVDSQLGKGTTFTITFPVIEESAAVLM</sequence>
<proteinExistence type="predicted"/>
<keyword evidence="4" id="KW-0808">Transferase</keyword>
<evidence type="ECO:0000256" key="5">
    <source>
        <dbReference type="ARBA" id="ARBA00022741"/>
    </source>
</evidence>
<dbReference type="PROSITE" id="PS50109">
    <property type="entry name" value="HIS_KIN"/>
    <property type="match status" value="1"/>
</dbReference>
<dbReference type="SUPFAM" id="SSF55874">
    <property type="entry name" value="ATPase domain of HSP90 chaperone/DNA topoisomerase II/histidine kinase"/>
    <property type="match status" value="1"/>
</dbReference>
<dbReference type="SUPFAM" id="SSF47384">
    <property type="entry name" value="Homodimeric domain of signal transducing histidine kinase"/>
    <property type="match status" value="1"/>
</dbReference>
<evidence type="ECO:0000256" key="4">
    <source>
        <dbReference type="ARBA" id="ARBA00022679"/>
    </source>
</evidence>
<evidence type="ECO:0000256" key="7">
    <source>
        <dbReference type="ARBA" id="ARBA00022840"/>
    </source>
</evidence>
<organism evidence="11 12">
    <name type="scientific">Halalkalibacter suaedae</name>
    <dbReference type="NCBI Taxonomy" id="2822140"/>
    <lineage>
        <taxon>Bacteria</taxon>
        <taxon>Bacillati</taxon>
        <taxon>Bacillota</taxon>
        <taxon>Bacilli</taxon>
        <taxon>Bacillales</taxon>
        <taxon>Bacillaceae</taxon>
        <taxon>Halalkalibacter</taxon>
    </lineage>
</organism>
<dbReference type="Pfam" id="PF02518">
    <property type="entry name" value="HATPase_c"/>
    <property type="match status" value="1"/>
</dbReference>
<reference evidence="11" key="1">
    <citation type="submission" date="2021-03" db="EMBL/GenBank/DDBJ databases">
        <title>Bacillus suaedae sp. nov., isolated from Suaeda aralocaspica.</title>
        <authorList>
            <person name="Lei R.F.R."/>
        </authorList>
    </citation>
    <scope>NUCLEOTIDE SEQUENCE</scope>
    <source>
        <strain evidence="11">YZJH907-2</strain>
    </source>
</reference>
<dbReference type="PRINTS" id="PR00344">
    <property type="entry name" value="BCTRLSENSOR"/>
</dbReference>
<evidence type="ECO:0000259" key="10">
    <source>
        <dbReference type="PROSITE" id="PS50109"/>
    </source>
</evidence>
<keyword evidence="5" id="KW-0547">Nucleotide-binding</keyword>
<name>A0A940X0F1_9BACI</name>
<dbReference type="PANTHER" id="PTHR43065:SF34">
    <property type="entry name" value="SPORULATION KINASE A"/>
    <property type="match status" value="1"/>
</dbReference>
<evidence type="ECO:0000313" key="11">
    <source>
        <dbReference type="EMBL" id="MBP3951939.1"/>
    </source>
</evidence>
<keyword evidence="12" id="KW-1185">Reference proteome</keyword>
<keyword evidence="8" id="KW-0902">Two-component regulatory system</keyword>
<evidence type="ECO:0000313" key="12">
    <source>
        <dbReference type="Proteomes" id="UP000678228"/>
    </source>
</evidence>
<evidence type="ECO:0000256" key="6">
    <source>
        <dbReference type="ARBA" id="ARBA00022777"/>
    </source>
</evidence>
<dbReference type="InterPro" id="IPR004358">
    <property type="entry name" value="Sig_transdc_His_kin-like_C"/>
</dbReference>
<dbReference type="EMBL" id="JAGKSQ010000004">
    <property type="protein sequence ID" value="MBP3951939.1"/>
    <property type="molecule type" value="Genomic_DNA"/>
</dbReference>
<dbReference type="Pfam" id="PF00512">
    <property type="entry name" value="HisKA"/>
    <property type="match status" value="1"/>
</dbReference>
<dbReference type="PANTHER" id="PTHR43065">
    <property type="entry name" value="SENSOR HISTIDINE KINASE"/>
    <property type="match status" value="1"/>
</dbReference>
<dbReference type="EC" id="2.7.13.3" evidence="2"/>
<dbReference type="AlphaFoldDB" id="A0A940X0F1"/>
<comment type="caution">
    <text evidence="11">The sequence shown here is derived from an EMBL/GenBank/DDBJ whole genome shotgun (WGS) entry which is preliminary data.</text>
</comment>
<evidence type="ECO:0000256" key="1">
    <source>
        <dbReference type="ARBA" id="ARBA00000085"/>
    </source>
</evidence>
<evidence type="ECO:0000256" key="2">
    <source>
        <dbReference type="ARBA" id="ARBA00012438"/>
    </source>
</evidence>
<dbReference type="InterPro" id="IPR003594">
    <property type="entry name" value="HATPase_dom"/>
</dbReference>
<dbReference type="CDD" id="cd00082">
    <property type="entry name" value="HisKA"/>
    <property type="match status" value="1"/>
</dbReference>
<dbReference type="InterPro" id="IPR025847">
    <property type="entry name" value="MEDS_domain"/>
</dbReference>
<evidence type="ECO:0000256" key="8">
    <source>
        <dbReference type="ARBA" id="ARBA00023012"/>
    </source>
</evidence>
<dbReference type="GO" id="GO:0000155">
    <property type="term" value="F:phosphorelay sensor kinase activity"/>
    <property type="evidence" value="ECO:0007669"/>
    <property type="project" value="InterPro"/>
</dbReference>
<dbReference type="GO" id="GO:0005524">
    <property type="term" value="F:ATP binding"/>
    <property type="evidence" value="ECO:0007669"/>
    <property type="project" value="UniProtKB-KW"/>
</dbReference>
<dbReference type="InterPro" id="IPR005467">
    <property type="entry name" value="His_kinase_dom"/>
</dbReference>
<feature type="domain" description="Histidine kinase" evidence="10">
    <location>
        <begin position="353"/>
        <end position="558"/>
    </location>
</feature>
<dbReference type="RefSeq" id="WP_210597616.1">
    <property type="nucleotide sequence ID" value="NZ_JAGKSQ010000004.1"/>
</dbReference>
<evidence type="ECO:0000256" key="3">
    <source>
        <dbReference type="ARBA" id="ARBA00022553"/>
    </source>
</evidence>
<feature type="coiled-coil region" evidence="9">
    <location>
        <begin position="198"/>
        <end position="225"/>
    </location>
</feature>
<keyword evidence="7" id="KW-0067">ATP-binding</keyword>
<protein>
    <recommendedName>
        <fullName evidence="2">histidine kinase</fullName>
        <ecNumber evidence="2">2.7.13.3</ecNumber>
    </recommendedName>
</protein>
<dbReference type="Gene3D" id="3.30.565.10">
    <property type="entry name" value="Histidine kinase-like ATPase, C-terminal domain"/>
    <property type="match status" value="1"/>
</dbReference>